<sequence>MVGFLGKAYSLYLVYESLIFQAFRLSLSCNNSALFSTFLISIIATQ</sequence>
<gene>
    <name evidence="1" type="ORF">HPHPH6_1683</name>
</gene>
<dbReference type="EMBL" id="AKOZ01000010">
    <property type="protein sequence ID" value="EJB79557.1"/>
    <property type="molecule type" value="Genomic_DNA"/>
</dbReference>
<dbReference type="AlphaFoldDB" id="J0MZD2"/>
<evidence type="ECO:0000313" key="2">
    <source>
        <dbReference type="Proteomes" id="UP000004177"/>
    </source>
</evidence>
<reference evidence="1 2" key="1">
    <citation type="journal article" date="2013" name="Pathog. Dis.">
        <title>Genome sequences of 65 Helicobacter pylori strains isolated from asymptomatic individuals and patients with gastric cancer, peptic ulcer disease, or gastritis.</title>
        <authorList>
            <person name="Blanchard T.G."/>
            <person name="Czinn S.J."/>
            <person name="Correa P."/>
            <person name="Nakazawa T."/>
            <person name="Keelan M."/>
            <person name="Morningstar L."/>
            <person name="Santana-Cruz I."/>
            <person name="Maroo A."/>
            <person name="McCracken C."/>
            <person name="Shefchek K."/>
            <person name="Daugherty S."/>
            <person name="Song Y."/>
            <person name="Fraser C.M."/>
            <person name="Fricke W.F."/>
        </authorList>
    </citation>
    <scope>NUCLEOTIDE SEQUENCE [LARGE SCALE GENOMIC DNA]</scope>
    <source>
        <strain evidence="1 2">Hp H-6</strain>
    </source>
</reference>
<proteinExistence type="predicted"/>
<dbReference type="Proteomes" id="UP000004177">
    <property type="component" value="Unassembled WGS sequence"/>
</dbReference>
<accession>J0MZD2</accession>
<protein>
    <submittedName>
        <fullName evidence="1">Uncharacterized protein</fullName>
    </submittedName>
</protein>
<organism evidence="1 2">
    <name type="scientific">Helicobacter pylori Hp H-6</name>
    <dbReference type="NCBI Taxonomy" id="992061"/>
    <lineage>
        <taxon>Bacteria</taxon>
        <taxon>Pseudomonadati</taxon>
        <taxon>Campylobacterota</taxon>
        <taxon>Epsilonproteobacteria</taxon>
        <taxon>Campylobacterales</taxon>
        <taxon>Helicobacteraceae</taxon>
        <taxon>Helicobacter</taxon>
    </lineage>
</organism>
<name>J0MZD2_HELPX</name>
<dbReference type="PATRIC" id="fig|992061.3.peg.1649"/>
<evidence type="ECO:0000313" key="1">
    <source>
        <dbReference type="EMBL" id="EJB79557.1"/>
    </source>
</evidence>
<comment type="caution">
    <text evidence="1">The sequence shown here is derived from an EMBL/GenBank/DDBJ whole genome shotgun (WGS) entry which is preliminary data.</text>
</comment>